<name>A0ACC0BVU3_CATRO</name>
<reference evidence="2" key="1">
    <citation type="journal article" date="2023" name="Nat. Plants">
        <title>Single-cell RNA sequencing provides a high-resolution roadmap for understanding the multicellular compartmentation of specialized metabolism.</title>
        <authorList>
            <person name="Sun S."/>
            <person name="Shen X."/>
            <person name="Li Y."/>
            <person name="Li Y."/>
            <person name="Wang S."/>
            <person name="Li R."/>
            <person name="Zhang H."/>
            <person name="Shen G."/>
            <person name="Guo B."/>
            <person name="Wei J."/>
            <person name="Xu J."/>
            <person name="St-Pierre B."/>
            <person name="Chen S."/>
            <person name="Sun C."/>
        </authorList>
    </citation>
    <scope>NUCLEOTIDE SEQUENCE [LARGE SCALE GENOMIC DNA]</scope>
</reference>
<keyword evidence="2" id="KW-1185">Reference proteome</keyword>
<protein>
    <submittedName>
        <fullName evidence="1">Uncharacterized protein</fullName>
    </submittedName>
</protein>
<organism evidence="1 2">
    <name type="scientific">Catharanthus roseus</name>
    <name type="common">Madagascar periwinkle</name>
    <name type="synonym">Vinca rosea</name>
    <dbReference type="NCBI Taxonomy" id="4058"/>
    <lineage>
        <taxon>Eukaryota</taxon>
        <taxon>Viridiplantae</taxon>
        <taxon>Streptophyta</taxon>
        <taxon>Embryophyta</taxon>
        <taxon>Tracheophyta</taxon>
        <taxon>Spermatophyta</taxon>
        <taxon>Magnoliopsida</taxon>
        <taxon>eudicotyledons</taxon>
        <taxon>Gunneridae</taxon>
        <taxon>Pentapetalae</taxon>
        <taxon>asterids</taxon>
        <taxon>lamiids</taxon>
        <taxon>Gentianales</taxon>
        <taxon>Apocynaceae</taxon>
        <taxon>Rauvolfioideae</taxon>
        <taxon>Vinceae</taxon>
        <taxon>Catharanthinae</taxon>
        <taxon>Catharanthus</taxon>
    </lineage>
</organism>
<sequence>MCSREMAYDFYENELKTLIQPKGLVYILINVSRGLHCAWLVPRTRASSERRAWDYFLASWVRRDSPARKLNVRTVCFGFQAGIDYGMLELVSNDPVYGSGLCPLSLSWHTKYKKNRHISLCILVFMFDVTLSLVYAATVYPAHKIMYKPLSKRMINDDQLKENYRKNKKCGESIKLHSRDS</sequence>
<comment type="caution">
    <text evidence="1">The sequence shown here is derived from an EMBL/GenBank/DDBJ whole genome shotgun (WGS) entry which is preliminary data.</text>
</comment>
<dbReference type="EMBL" id="CM044702">
    <property type="protein sequence ID" value="KAI5676804.1"/>
    <property type="molecule type" value="Genomic_DNA"/>
</dbReference>
<accession>A0ACC0BVU3</accession>
<evidence type="ECO:0000313" key="2">
    <source>
        <dbReference type="Proteomes" id="UP001060085"/>
    </source>
</evidence>
<proteinExistence type="predicted"/>
<gene>
    <name evidence="1" type="ORF">M9H77_07754</name>
</gene>
<dbReference type="Proteomes" id="UP001060085">
    <property type="component" value="Linkage Group LG02"/>
</dbReference>
<evidence type="ECO:0000313" key="1">
    <source>
        <dbReference type="EMBL" id="KAI5676804.1"/>
    </source>
</evidence>